<dbReference type="EMBL" id="JAVDWH010000001">
    <property type="protein sequence ID" value="MDR7087589.1"/>
    <property type="molecule type" value="Genomic_DNA"/>
</dbReference>
<sequence>MSTFTDDEITAALSDLPGWSADGDAITKTYEFADFRAALDFMNRAAGPIEEMDHHPEWTNVYNRVEVRLSSHDVGEVTSRDTRLATVLERVADAS</sequence>
<dbReference type="NCBIfam" id="NF002017">
    <property type="entry name" value="PRK00823.1-2"/>
    <property type="match status" value="1"/>
</dbReference>
<evidence type="ECO:0000256" key="1">
    <source>
        <dbReference type="ARBA" id="ARBA00001554"/>
    </source>
</evidence>
<dbReference type="PANTHER" id="PTHR12599:SF0">
    <property type="entry name" value="PTERIN-4-ALPHA-CARBINOLAMINE DEHYDRATASE"/>
    <property type="match status" value="1"/>
</dbReference>
<dbReference type="InterPro" id="IPR001533">
    <property type="entry name" value="Pterin_deHydtase"/>
</dbReference>
<dbReference type="GO" id="GO:0008124">
    <property type="term" value="F:4-alpha-hydroxytetrahydrobiopterin dehydratase activity"/>
    <property type="evidence" value="ECO:0007669"/>
    <property type="project" value="UniProtKB-EC"/>
</dbReference>
<organism evidence="5 6">
    <name type="scientific">Aeromicrobium panaciterrae</name>
    <dbReference type="NCBI Taxonomy" id="363861"/>
    <lineage>
        <taxon>Bacteria</taxon>
        <taxon>Bacillati</taxon>
        <taxon>Actinomycetota</taxon>
        <taxon>Actinomycetes</taxon>
        <taxon>Propionibacteriales</taxon>
        <taxon>Nocardioidaceae</taxon>
        <taxon>Aeromicrobium</taxon>
    </lineage>
</organism>
<dbReference type="SUPFAM" id="SSF55248">
    <property type="entry name" value="PCD-like"/>
    <property type="match status" value="1"/>
</dbReference>
<dbReference type="PANTHER" id="PTHR12599">
    <property type="entry name" value="PTERIN-4-ALPHA-CARBINOLAMINE DEHYDRATASE"/>
    <property type="match status" value="1"/>
</dbReference>
<dbReference type="HAMAP" id="MF_00434">
    <property type="entry name" value="Pterin_4_alpha"/>
    <property type="match status" value="1"/>
</dbReference>
<comment type="catalytic activity">
    <reaction evidence="1 4">
        <text>(4aS,6R)-4a-hydroxy-L-erythro-5,6,7,8-tetrahydrobiopterin = (6R)-L-erythro-6,7-dihydrobiopterin + H2O</text>
        <dbReference type="Rhea" id="RHEA:11920"/>
        <dbReference type="ChEBI" id="CHEBI:15377"/>
        <dbReference type="ChEBI" id="CHEBI:15642"/>
        <dbReference type="ChEBI" id="CHEBI:43120"/>
        <dbReference type="EC" id="4.2.1.96"/>
    </reaction>
</comment>
<keyword evidence="3 4" id="KW-0456">Lyase</keyword>
<dbReference type="EC" id="4.2.1.96" evidence="4"/>
<gene>
    <name evidence="5" type="ORF">J2X11_002428</name>
</gene>
<keyword evidence="6" id="KW-1185">Reference proteome</keyword>
<evidence type="ECO:0000256" key="3">
    <source>
        <dbReference type="ARBA" id="ARBA00023239"/>
    </source>
</evidence>
<name>A0ABU1UQY1_9ACTN</name>
<dbReference type="RefSeq" id="WP_309971472.1">
    <property type="nucleotide sequence ID" value="NZ_JAVDWH010000001.1"/>
</dbReference>
<dbReference type="Gene3D" id="3.30.1360.20">
    <property type="entry name" value="Transcriptional coactivator/pterin dehydratase"/>
    <property type="match status" value="1"/>
</dbReference>
<evidence type="ECO:0000313" key="5">
    <source>
        <dbReference type="EMBL" id="MDR7087589.1"/>
    </source>
</evidence>
<evidence type="ECO:0000313" key="6">
    <source>
        <dbReference type="Proteomes" id="UP001257739"/>
    </source>
</evidence>
<evidence type="ECO:0000256" key="4">
    <source>
        <dbReference type="HAMAP-Rule" id="MF_00434"/>
    </source>
</evidence>
<dbReference type="InterPro" id="IPR036428">
    <property type="entry name" value="PCD_sf"/>
</dbReference>
<comment type="caution">
    <text evidence="5">The sequence shown here is derived from an EMBL/GenBank/DDBJ whole genome shotgun (WGS) entry which is preliminary data.</text>
</comment>
<dbReference type="Pfam" id="PF01329">
    <property type="entry name" value="Pterin_4a"/>
    <property type="match status" value="1"/>
</dbReference>
<reference evidence="5 6" key="1">
    <citation type="submission" date="2023-07" db="EMBL/GenBank/DDBJ databases">
        <title>Sorghum-associated microbial communities from plants grown in Nebraska, USA.</title>
        <authorList>
            <person name="Schachtman D."/>
        </authorList>
    </citation>
    <scope>NUCLEOTIDE SEQUENCE [LARGE SCALE GENOMIC DNA]</scope>
    <source>
        <strain evidence="5 6">BE248</strain>
    </source>
</reference>
<evidence type="ECO:0000256" key="2">
    <source>
        <dbReference type="ARBA" id="ARBA00006472"/>
    </source>
</evidence>
<protein>
    <recommendedName>
        <fullName evidence="4">Putative pterin-4-alpha-carbinolamine dehydratase</fullName>
        <shortName evidence="4">PHS</shortName>
        <ecNumber evidence="4">4.2.1.96</ecNumber>
    </recommendedName>
    <alternativeName>
        <fullName evidence="4">4-alpha-hydroxy-tetrahydropterin dehydratase</fullName>
    </alternativeName>
    <alternativeName>
        <fullName evidence="4">Pterin carbinolamine dehydratase</fullName>
        <shortName evidence="4">PCD</shortName>
    </alternativeName>
</protein>
<accession>A0ABU1UQY1</accession>
<proteinExistence type="inferred from homology"/>
<comment type="similarity">
    <text evidence="2 4">Belongs to the pterin-4-alpha-carbinolamine dehydratase family.</text>
</comment>
<dbReference type="Proteomes" id="UP001257739">
    <property type="component" value="Unassembled WGS sequence"/>
</dbReference>